<name>A0A2I1IPT8_9ACTO</name>
<dbReference type="InterPro" id="IPR013813">
    <property type="entry name" value="Endoribo_LPSP/chorism_mut-like"/>
</dbReference>
<dbReference type="Pfam" id="PF01042">
    <property type="entry name" value="Ribonuc_L-PSP"/>
    <property type="match status" value="1"/>
</dbReference>
<dbReference type="RefSeq" id="WP_024330777.1">
    <property type="nucleotide sequence ID" value="NZ_JASOXK010000001.1"/>
</dbReference>
<proteinExistence type="predicted"/>
<sequence length="154" mass="15797">MSEALSARLKEQGIELPKVVPPVAAYTPARQIGEGKIRTSGQLPMRDGQLVATGHVGQGEVSLEDAQDAARACALNALAAAVAIAGSEDAITGVEAVTAFVSSKPDFTEQAQVANGASLFFGELFDEPHVRSAVGVAALPLGAPVEVEVVFTTK</sequence>
<evidence type="ECO:0000313" key="2">
    <source>
        <dbReference type="Proteomes" id="UP000235122"/>
    </source>
</evidence>
<dbReference type="STRING" id="33007.HMPREF3198_00759"/>
<dbReference type="CDD" id="cd02199">
    <property type="entry name" value="YjgF_YER057c_UK114_like_1"/>
    <property type="match status" value="1"/>
</dbReference>
<dbReference type="InterPro" id="IPR006175">
    <property type="entry name" value="YjgF/YER057c/UK114"/>
</dbReference>
<protein>
    <submittedName>
        <fullName evidence="1">RidA family protein</fullName>
    </submittedName>
</protein>
<evidence type="ECO:0000313" key="1">
    <source>
        <dbReference type="EMBL" id="PKY73137.1"/>
    </source>
</evidence>
<comment type="caution">
    <text evidence="1">The sequence shown here is derived from an EMBL/GenBank/DDBJ whole genome shotgun (WGS) entry which is preliminary data.</text>
</comment>
<dbReference type="Proteomes" id="UP000235122">
    <property type="component" value="Unassembled WGS sequence"/>
</dbReference>
<gene>
    <name evidence="1" type="ORF">CYJ19_00665</name>
</gene>
<dbReference type="Gene3D" id="3.30.1330.40">
    <property type="entry name" value="RutC-like"/>
    <property type="match status" value="1"/>
</dbReference>
<accession>A0A2I1IPT8</accession>
<dbReference type="GeneID" id="35866136"/>
<dbReference type="SUPFAM" id="SSF55298">
    <property type="entry name" value="YjgF-like"/>
    <property type="match status" value="1"/>
</dbReference>
<dbReference type="AlphaFoldDB" id="A0A2I1IPT8"/>
<dbReference type="InterPro" id="IPR035959">
    <property type="entry name" value="RutC-like_sf"/>
</dbReference>
<organism evidence="1 2">
    <name type="scientific">Winkia neuii</name>
    <dbReference type="NCBI Taxonomy" id="33007"/>
    <lineage>
        <taxon>Bacteria</taxon>
        <taxon>Bacillati</taxon>
        <taxon>Actinomycetota</taxon>
        <taxon>Actinomycetes</taxon>
        <taxon>Actinomycetales</taxon>
        <taxon>Actinomycetaceae</taxon>
        <taxon>Winkia</taxon>
    </lineage>
</organism>
<reference evidence="1 2" key="1">
    <citation type="submission" date="2017-12" db="EMBL/GenBank/DDBJ databases">
        <title>Phylogenetic diversity of female urinary microbiome.</title>
        <authorList>
            <person name="Thomas-White K."/>
            <person name="Wolfe A.J."/>
        </authorList>
    </citation>
    <scope>NUCLEOTIDE SEQUENCE [LARGE SCALE GENOMIC DNA]</scope>
    <source>
        <strain evidence="1 2">UMB0402</strain>
    </source>
</reference>
<keyword evidence="2" id="KW-1185">Reference proteome</keyword>
<dbReference type="PANTHER" id="PTHR43760">
    <property type="entry name" value="ENDORIBONUCLEASE-RELATED"/>
    <property type="match status" value="1"/>
</dbReference>
<dbReference type="EMBL" id="PKKO01000001">
    <property type="protein sequence ID" value="PKY73137.1"/>
    <property type="molecule type" value="Genomic_DNA"/>
</dbReference>
<dbReference type="PANTHER" id="PTHR43760:SF1">
    <property type="entry name" value="ENDORIBONUCLEASE L-PSP_CHORISMATE MUTASE-LIKE DOMAIN-CONTAINING PROTEIN"/>
    <property type="match status" value="1"/>
</dbReference>